<comment type="similarity">
    <text evidence="2">Belongs to the peptidase C19 family.</text>
</comment>
<dbReference type="PANTHER" id="PTHR24006">
    <property type="entry name" value="UBIQUITIN CARBOXYL-TERMINAL HYDROLASE"/>
    <property type="match status" value="1"/>
</dbReference>
<reference evidence="10 11" key="1">
    <citation type="submission" date="2019-06" db="EMBL/GenBank/DDBJ databases">
        <authorList>
            <person name="Palmer J.M."/>
        </authorList>
    </citation>
    <scope>NUCLEOTIDE SEQUENCE [LARGE SCALE GENOMIC DNA]</scope>
    <source>
        <strain evidence="10 11">TWF788</strain>
    </source>
</reference>
<dbReference type="EC" id="3.4.19.12" evidence="3"/>
<comment type="catalytic activity">
    <reaction evidence="1">
        <text>Thiol-dependent hydrolysis of ester, thioester, amide, peptide and isopeptide bonds formed by the C-terminal Gly of ubiquitin (a 76-residue protein attached to proteins as an intracellular targeting signal).</text>
        <dbReference type="EC" id="3.4.19.12"/>
    </reaction>
</comment>
<evidence type="ECO:0000313" key="11">
    <source>
        <dbReference type="Proteomes" id="UP000479691"/>
    </source>
</evidence>
<feature type="compositionally biased region" description="Polar residues" evidence="8">
    <location>
        <begin position="590"/>
        <end position="607"/>
    </location>
</feature>
<feature type="domain" description="USP" evidence="9">
    <location>
        <begin position="152"/>
        <end position="553"/>
    </location>
</feature>
<dbReference type="Gene3D" id="3.90.70.10">
    <property type="entry name" value="Cysteine proteinases"/>
    <property type="match status" value="2"/>
</dbReference>
<evidence type="ECO:0000256" key="3">
    <source>
        <dbReference type="ARBA" id="ARBA00012759"/>
    </source>
</evidence>
<feature type="region of interest" description="Disordered" evidence="8">
    <location>
        <begin position="346"/>
        <end position="396"/>
    </location>
</feature>
<evidence type="ECO:0000313" key="10">
    <source>
        <dbReference type="EMBL" id="KAF3183269.1"/>
    </source>
</evidence>
<dbReference type="AlphaFoldDB" id="A0A7C8PXQ0"/>
<evidence type="ECO:0000256" key="4">
    <source>
        <dbReference type="ARBA" id="ARBA00022670"/>
    </source>
</evidence>
<feature type="compositionally biased region" description="Low complexity" evidence="8">
    <location>
        <begin position="678"/>
        <end position="688"/>
    </location>
</feature>
<evidence type="ECO:0000256" key="1">
    <source>
        <dbReference type="ARBA" id="ARBA00000707"/>
    </source>
</evidence>
<feature type="compositionally biased region" description="Acidic residues" evidence="8">
    <location>
        <begin position="726"/>
        <end position="735"/>
    </location>
</feature>
<dbReference type="GO" id="GO:0005634">
    <property type="term" value="C:nucleus"/>
    <property type="evidence" value="ECO:0007669"/>
    <property type="project" value="UniProtKB-SubCell"/>
</dbReference>
<dbReference type="SUPFAM" id="SSF54001">
    <property type="entry name" value="Cysteine proteinases"/>
    <property type="match status" value="1"/>
</dbReference>
<dbReference type="EMBL" id="JAABOE010000027">
    <property type="protein sequence ID" value="KAF3183269.1"/>
    <property type="molecule type" value="Genomic_DNA"/>
</dbReference>
<evidence type="ECO:0000256" key="7">
    <source>
        <dbReference type="ARBA" id="ARBA00022807"/>
    </source>
</evidence>
<comment type="caution">
    <text evidence="10">The sequence shown here is derived from an EMBL/GenBank/DDBJ whole genome shotgun (WGS) entry which is preliminary data.</text>
</comment>
<dbReference type="InterPro" id="IPR028889">
    <property type="entry name" value="USP"/>
</dbReference>
<keyword evidence="7" id="KW-0788">Thiol protease</keyword>
<dbReference type="PANTHER" id="PTHR24006:SF722">
    <property type="entry name" value="UBIQUITIN CARBOXYL-TERMINAL HYDROLASE 48"/>
    <property type="match status" value="1"/>
</dbReference>
<feature type="compositionally biased region" description="Basic residues" evidence="8">
    <location>
        <begin position="386"/>
        <end position="396"/>
    </location>
</feature>
<evidence type="ECO:0000259" key="9">
    <source>
        <dbReference type="PROSITE" id="PS50235"/>
    </source>
</evidence>
<keyword evidence="4" id="KW-0645">Protease</keyword>
<keyword evidence="5" id="KW-0833">Ubl conjugation pathway</keyword>
<dbReference type="PROSITE" id="PS50235">
    <property type="entry name" value="USP_3"/>
    <property type="match status" value="1"/>
</dbReference>
<dbReference type="InterPro" id="IPR038765">
    <property type="entry name" value="Papain-like_cys_pep_sf"/>
</dbReference>
<dbReference type="GO" id="GO:0004843">
    <property type="term" value="F:cysteine-type deubiquitinase activity"/>
    <property type="evidence" value="ECO:0007669"/>
    <property type="project" value="UniProtKB-EC"/>
</dbReference>
<accession>A0A7C8PXQ0</accession>
<evidence type="ECO:0000256" key="2">
    <source>
        <dbReference type="ARBA" id="ARBA00009085"/>
    </source>
</evidence>
<dbReference type="GO" id="GO:0006508">
    <property type="term" value="P:proteolysis"/>
    <property type="evidence" value="ECO:0007669"/>
    <property type="project" value="UniProtKB-KW"/>
</dbReference>
<evidence type="ECO:0000256" key="8">
    <source>
        <dbReference type="SAM" id="MobiDB-lite"/>
    </source>
</evidence>
<feature type="compositionally biased region" description="Basic and acidic residues" evidence="8">
    <location>
        <begin position="691"/>
        <end position="714"/>
    </location>
</feature>
<gene>
    <name evidence="10" type="ORF">TWF788_005657</name>
</gene>
<dbReference type="Pfam" id="PF00443">
    <property type="entry name" value="UCH"/>
    <property type="match status" value="1"/>
</dbReference>
<feature type="compositionally biased region" description="Basic and acidic residues" evidence="8">
    <location>
        <begin position="621"/>
        <end position="646"/>
    </location>
</feature>
<evidence type="ECO:0000256" key="5">
    <source>
        <dbReference type="ARBA" id="ARBA00022786"/>
    </source>
</evidence>
<protein>
    <recommendedName>
        <fullName evidence="3">ubiquitinyl hydrolase 1</fullName>
        <ecNumber evidence="3">3.4.19.12</ecNumber>
    </recommendedName>
</protein>
<dbReference type="InterPro" id="IPR050164">
    <property type="entry name" value="Peptidase_C19"/>
</dbReference>
<feature type="compositionally biased region" description="Basic and acidic residues" evidence="8">
    <location>
        <begin position="1"/>
        <end position="39"/>
    </location>
</feature>
<feature type="region of interest" description="Disordered" evidence="8">
    <location>
        <begin position="582"/>
        <end position="655"/>
    </location>
</feature>
<keyword evidence="6" id="KW-0378">Hydrolase</keyword>
<dbReference type="GO" id="GO:0005829">
    <property type="term" value="C:cytosol"/>
    <property type="evidence" value="ECO:0007669"/>
    <property type="project" value="TreeGrafter"/>
</dbReference>
<proteinExistence type="inferred from homology"/>
<evidence type="ECO:0000256" key="6">
    <source>
        <dbReference type="ARBA" id="ARBA00022801"/>
    </source>
</evidence>
<feature type="region of interest" description="Disordered" evidence="8">
    <location>
        <begin position="1"/>
        <end position="59"/>
    </location>
</feature>
<feature type="region of interest" description="Disordered" evidence="8">
    <location>
        <begin position="670"/>
        <end position="735"/>
    </location>
</feature>
<dbReference type="Proteomes" id="UP000479691">
    <property type="component" value="Unassembled WGS sequence"/>
</dbReference>
<name>A0A7C8PXQ0_ORBOL</name>
<dbReference type="InterPro" id="IPR001394">
    <property type="entry name" value="Peptidase_C19_UCH"/>
</dbReference>
<dbReference type="GO" id="GO:0016579">
    <property type="term" value="P:protein deubiquitination"/>
    <property type="evidence" value="ECO:0007669"/>
    <property type="project" value="InterPro"/>
</dbReference>
<sequence>MSHPTETDSADKHVDKHAADVDKHAADVHKPNRNSRFEKTLSTSLSRLMSKKDPHKRSSLIDKQAPRFVGDLYCTGPDEKLKKPSREESFHISHISQKLTNLGIPPNEDRILRILRGGYANGSANNALDLYRLWEDASAGILKEWSADVALKGAENNGKVTCYLDSLLFALYAHLDSFEAMLYNVFDDDKRKKLSSLLRLFVNMLRSGKLITADIIQEIQLSLAECGWKEAALKQQQDASEAFTFIAETLEMPLLTLKMDIAHGGLDIPDDDHKFINERLLNVAIPSESETTGPITLERCLEEYFNNRVDVQRKLEQRAGSATAEQSGDLTIDSLLLDEKPPINGSHIEYADLGSAPQTPSTPLSPKPLERKSSLLRTVDGTSKHGLPKQRRRSQSVRKEITIPAWQFFNLLPFYTDCTSTNDKERSTTKSTFANHFSSKRPIIGLCLKRYTWSAAGTPIRNGADVKIPTEIELPHFVGDDDMEDSGNFRLLLQSAVCHRGTTTNSGHYISLVRTEDDKWIRFDDLAKERVVEVDRTKAFAEESPYLLFYQVQAMEGPPPYEEVDSSRSSQEESRGLPTFDYSVAEGQDGYNTSASSSPVQQPQISEESLALKGRYSLDAQSKESLRPSSRPERRSVDIKTNEAKSRSLSRNTENRLSFAGLSRLAVRISRDGKDDGSTNGNISSTSSVDGESHNGEKDREAKPKKDKGKETLKKDKRKSRRRETGEDDKECVVQ</sequence>
<organism evidence="10 11">
    <name type="scientific">Orbilia oligospora</name>
    <name type="common">Nematode-trapping fungus</name>
    <name type="synonym">Arthrobotrys oligospora</name>
    <dbReference type="NCBI Taxonomy" id="2813651"/>
    <lineage>
        <taxon>Eukaryota</taxon>
        <taxon>Fungi</taxon>
        <taxon>Dikarya</taxon>
        <taxon>Ascomycota</taxon>
        <taxon>Pezizomycotina</taxon>
        <taxon>Orbiliomycetes</taxon>
        <taxon>Orbiliales</taxon>
        <taxon>Orbiliaceae</taxon>
        <taxon>Orbilia</taxon>
    </lineage>
</organism>